<dbReference type="InterPro" id="IPR018924">
    <property type="entry name" value="DUF2486"/>
</dbReference>
<proteinExistence type="predicted"/>
<keyword evidence="3" id="KW-1185">Reference proteome</keyword>
<dbReference type="EMBL" id="QAID01000044">
    <property type="protein sequence ID" value="MDN4580537.1"/>
    <property type="molecule type" value="Genomic_DNA"/>
</dbReference>
<evidence type="ECO:0008006" key="5">
    <source>
        <dbReference type="Google" id="ProtNLM"/>
    </source>
</evidence>
<dbReference type="EMBL" id="QAIC01000039">
    <property type="protein sequence ID" value="MDN4574001.1"/>
    <property type="molecule type" value="Genomic_DNA"/>
</dbReference>
<dbReference type="Proteomes" id="UP001172788">
    <property type="component" value="Unassembled WGS sequence"/>
</dbReference>
<dbReference type="AlphaFoldDB" id="A0AAW7MN56"/>
<evidence type="ECO:0000313" key="2">
    <source>
        <dbReference type="EMBL" id="MDN4580537.1"/>
    </source>
</evidence>
<protein>
    <recommendedName>
        <fullName evidence="5">DUF2486 family protein</fullName>
    </recommendedName>
</protein>
<dbReference type="Pfam" id="PF10667">
    <property type="entry name" value="DUF2486"/>
    <property type="match status" value="1"/>
</dbReference>
<organism evidence="1 4">
    <name type="scientific">Pandoraea cepalis</name>
    <dbReference type="NCBI Taxonomy" id="2508294"/>
    <lineage>
        <taxon>Bacteria</taxon>
        <taxon>Pseudomonadati</taxon>
        <taxon>Pseudomonadota</taxon>
        <taxon>Betaproteobacteria</taxon>
        <taxon>Burkholderiales</taxon>
        <taxon>Burkholderiaceae</taxon>
        <taxon>Pandoraea</taxon>
    </lineage>
</organism>
<evidence type="ECO:0000313" key="3">
    <source>
        <dbReference type="Proteomes" id="UP001172788"/>
    </source>
</evidence>
<accession>A0AAW7MN56</accession>
<gene>
    <name evidence="1" type="ORF">DBA34_12125</name>
    <name evidence="2" type="ORF">DBB29_20765</name>
</gene>
<evidence type="ECO:0000313" key="1">
    <source>
        <dbReference type="EMBL" id="MDN4574001.1"/>
    </source>
</evidence>
<comment type="caution">
    <text evidence="1">The sequence shown here is derived from an EMBL/GenBank/DDBJ whole genome shotgun (WGS) entry which is preliminary data.</text>
</comment>
<evidence type="ECO:0000313" key="4">
    <source>
        <dbReference type="Proteomes" id="UP001172791"/>
    </source>
</evidence>
<dbReference type="Proteomes" id="UP001172791">
    <property type="component" value="Unassembled WGS sequence"/>
</dbReference>
<reference evidence="1" key="1">
    <citation type="submission" date="2018-04" db="EMBL/GenBank/DDBJ databases">
        <authorList>
            <person name="Jy Z."/>
        </authorList>
    </citation>
    <scope>NUCLEOTIDE SEQUENCE</scope>
    <source>
        <strain evidence="2">AS13</strain>
        <strain evidence="1">LA18</strain>
    </source>
</reference>
<sequence length="141" mass="15618">MVRCARTLSFLPRSRLHPQQLRPERRIVTNEPERTDPGIPTLTEVLAPGEATPLPDTAPAAELGVPADVAVFAERVSARLTLQLADEITTMVERRCHDALIDQTSWLVQLIGKQVADALQAQLPDRIRQAVIEEVAKQVRS</sequence>
<name>A0AAW7MN56_9BURK</name>